<protein>
    <submittedName>
        <fullName evidence="1">Uncharacterized protein</fullName>
    </submittedName>
</protein>
<proteinExistence type="predicted"/>
<dbReference type="EMBL" id="JAUIZM010000011">
    <property type="protein sequence ID" value="KAK1355210.1"/>
    <property type="molecule type" value="Genomic_DNA"/>
</dbReference>
<accession>A0AAD8GWB0</accession>
<keyword evidence="2" id="KW-1185">Reference proteome</keyword>
<comment type="caution">
    <text evidence="1">The sequence shown here is derived from an EMBL/GenBank/DDBJ whole genome shotgun (WGS) entry which is preliminary data.</text>
</comment>
<evidence type="ECO:0000313" key="2">
    <source>
        <dbReference type="Proteomes" id="UP001237642"/>
    </source>
</evidence>
<dbReference type="Proteomes" id="UP001237642">
    <property type="component" value="Unassembled WGS sequence"/>
</dbReference>
<name>A0AAD8GWB0_9APIA</name>
<reference evidence="1" key="1">
    <citation type="submission" date="2023-02" db="EMBL/GenBank/DDBJ databases">
        <title>Genome of toxic invasive species Heracleum sosnowskyi carries increased number of genes despite the absence of recent whole-genome duplications.</title>
        <authorList>
            <person name="Schelkunov M."/>
            <person name="Shtratnikova V."/>
            <person name="Makarenko M."/>
            <person name="Klepikova A."/>
            <person name="Omelchenko D."/>
            <person name="Novikova G."/>
            <person name="Obukhova E."/>
            <person name="Bogdanov V."/>
            <person name="Penin A."/>
            <person name="Logacheva M."/>
        </authorList>
    </citation>
    <scope>NUCLEOTIDE SEQUENCE</scope>
    <source>
        <strain evidence="1">Hsosn_3</strain>
        <tissue evidence="1">Leaf</tissue>
    </source>
</reference>
<sequence>MLRFQLKPFSKIAKEKALRIEESDFASKGVVKHSMYSEHVGIHDYVPLLHSISSDLFDEGPNDIRHFLKDNGNITGKYYDAKDFAKILMWYFKGRDVYITFKRHPLDNYIYQNEIELLPRTRGVLTDHPMVPLIPSEKFMLHHI</sequence>
<dbReference type="AlphaFoldDB" id="A0AAD8GWB0"/>
<gene>
    <name evidence="1" type="ORF">POM88_048466</name>
</gene>
<reference evidence="1" key="2">
    <citation type="submission" date="2023-05" db="EMBL/GenBank/DDBJ databases">
        <authorList>
            <person name="Schelkunov M.I."/>
        </authorList>
    </citation>
    <scope>NUCLEOTIDE SEQUENCE</scope>
    <source>
        <strain evidence="1">Hsosn_3</strain>
        <tissue evidence="1">Leaf</tissue>
    </source>
</reference>
<organism evidence="1 2">
    <name type="scientific">Heracleum sosnowskyi</name>
    <dbReference type="NCBI Taxonomy" id="360622"/>
    <lineage>
        <taxon>Eukaryota</taxon>
        <taxon>Viridiplantae</taxon>
        <taxon>Streptophyta</taxon>
        <taxon>Embryophyta</taxon>
        <taxon>Tracheophyta</taxon>
        <taxon>Spermatophyta</taxon>
        <taxon>Magnoliopsida</taxon>
        <taxon>eudicotyledons</taxon>
        <taxon>Gunneridae</taxon>
        <taxon>Pentapetalae</taxon>
        <taxon>asterids</taxon>
        <taxon>campanulids</taxon>
        <taxon>Apiales</taxon>
        <taxon>Apiaceae</taxon>
        <taxon>Apioideae</taxon>
        <taxon>apioid superclade</taxon>
        <taxon>Tordylieae</taxon>
        <taxon>Tordyliinae</taxon>
        <taxon>Heracleum</taxon>
    </lineage>
</organism>
<evidence type="ECO:0000313" key="1">
    <source>
        <dbReference type="EMBL" id="KAK1355210.1"/>
    </source>
</evidence>